<gene>
    <name evidence="2" type="ORF">AAF712_007666</name>
</gene>
<accession>A0ABR2ZW63</accession>
<name>A0ABR2ZW63_9AGAR</name>
<keyword evidence="3" id="KW-1185">Reference proteome</keyword>
<comment type="caution">
    <text evidence="2">The sequence shown here is derived from an EMBL/GenBank/DDBJ whole genome shotgun (WGS) entry which is preliminary data.</text>
</comment>
<dbReference type="EMBL" id="JBBXMP010000049">
    <property type="protein sequence ID" value="KAL0065326.1"/>
    <property type="molecule type" value="Genomic_DNA"/>
</dbReference>
<dbReference type="Proteomes" id="UP001437256">
    <property type="component" value="Unassembled WGS sequence"/>
</dbReference>
<evidence type="ECO:0000313" key="2">
    <source>
        <dbReference type="EMBL" id="KAL0065326.1"/>
    </source>
</evidence>
<feature type="region of interest" description="Disordered" evidence="1">
    <location>
        <begin position="69"/>
        <end position="92"/>
    </location>
</feature>
<evidence type="ECO:0000256" key="1">
    <source>
        <dbReference type="SAM" id="MobiDB-lite"/>
    </source>
</evidence>
<evidence type="ECO:0000313" key="3">
    <source>
        <dbReference type="Proteomes" id="UP001437256"/>
    </source>
</evidence>
<organism evidence="2 3">
    <name type="scientific">Marasmius tenuissimus</name>
    <dbReference type="NCBI Taxonomy" id="585030"/>
    <lineage>
        <taxon>Eukaryota</taxon>
        <taxon>Fungi</taxon>
        <taxon>Dikarya</taxon>
        <taxon>Basidiomycota</taxon>
        <taxon>Agaricomycotina</taxon>
        <taxon>Agaricomycetes</taxon>
        <taxon>Agaricomycetidae</taxon>
        <taxon>Agaricales</taxon>
        <taxon>Marasmiineae</taxon>
        <taxon>Marasmiaceae</taxon>
        <taxon>Marasmius</taxon>
    </lineage>
</organism>
<protein>
    <submittedName>
        <fullName evidence="2">Uncharacterized protein</fullName>
    </submittedName>
</protein>
<proteinExistence type="predicted"/>
<sequence length="133" mass="14553">MELDPLDATEFGYLRTFDHLFGESGHELTFEASLFAERSVEPEGLVELGEDLRRVDLVFTGLRLTSAGDDEGTSEIHKGEIPLPSFSSSGKDEGRVAVKHATGLDRPCRRAALSRSLQRYPGRGVDGGFIDTL</sequence>
<reference evidence="2 3" key="1">
    <citation type="submission" date="2024-05" db="EMBL/GenBank/DDBJ databases">
        <title>A draft genome resource for the thread blight pathogen Marasmius tenuissimus strain MS-2.</title>
        <authorList>
            <person name="Yulfo-Soto G.E."/>
            <person name="Baruah I.K."/>
            <person name="Amoako-Attah I."/>
            <person name="Bukari Y."/>
            <person name="Meinhardt L.W."/>
            <person name="Bailey B.A."/>
            <person name="Cohen S.P."/>
        </authorList>
    </citation>
    <scope>NUCLEOTIDE SEQUENCE [LARGE SCALE GENOMIC DNA]</scope>
    <source>
        <strain evidence="2 3">MS-2</strain>
    </source>
</reference>